<name>A0A1M5N936_9FLAO</name>
<protein>
    <submittedName>
        <fullName evidence="1">Uncharacterized protein</fullName>
    </submittedName>
</protein>
<dbReference type="STRING" id="468056.SAMN05443549_107158"/>
<dbReference type="OrthoDB" id="8100461at2"/>
<proteinExistence type="predicted"/>
<accession>A0A1M5N936</accession>
<organism evidence="1 2">
    <name type="scientific">Flavobacterium fluvii</name>
    <dbReference type="NCBI Taxonomy" id="468056"/>
    <lineage>
        <taxon>Bacteria</taxon>
        <taxon>Pseudomonadati</taxon>
        <taxon>Bacteroidota</taxon>
        <taxon>Flavobacteriia</taxon>
        <taxon>Flavobacteriales</taxon>
        <taxon>Flavobacteriaceae</taxon>
        <taxon>Flavobacterium</taxon>
    </lineage>
</organism>
<evidence type="ECO:0000313" key="1">
    <source>
        <dbReference type="EMBL" id="SHG86106.1"/>
    </source>
</evidence>
<dbReference type="AlphaFoldDB" id="A0A1M5N936"/>
<reference evidence="2" key="1">
    <citation type="submission" date="2016-11" db="EMBL/GenBank/DDBJ databases">
        <authorList>
            <person name="Varghese N."/>
            <person name="Submissions S."/>
        </authorList>
    </citation>
    <scope>NUCLEOTIDE SEQUENCE [LARGE SCALE GENOMIC DNA]</scope>
    <source>
        <strain evidence="2">DSM 19978</strain>
    </source>
</reference>
<keyword evidence="2" id="KW-1185">Reference proteome</keyword>
<dbReference type="Proteomes" id="UP000184516">
    <property type="component" value="Unassembled WGS sequence"/>
</dbReference>
<dbReference type="RefSeq" id="WP_073371611.1">
    <property type="nucleotide sequence ID" value="NZ_FQWB01000007.1"/>
</dbReference>
<dbReference type="EMBL" id="FQWB01000007">
    <property type="protein sequence ID" value="SHG86106.1"/>
    <property type="molecule type" value="Genomic_DNA"/>
</dbReference>
<sequence>MEAELIKTEEVSFDMIYQQDKAQIDTQIATAKAYPRNIQQAVQDSIATVTMDVETASSCSYALPRGGKTLNGPSVHLALILAQNWGNLRIEAKIASIDNKTITSQAVCFDLQKNIAIKVEVKRSIITKTGRMNDDMITVTGNAANSISLRNAILKVIPKAVVDKVSKSAKQLITGDISDETKLIKKRTTVLDGLKNTYGVTEKEVLDILGKPSTANITGEDLVTLIGYAQAIKDGDSTADLIFRAKKVENQNKEEKVDSAKLLLRINQAKTKEALEKLKKDIPEDDLDTYTVYSDRLKELSNPVNTANTNPGNLP</sequence>
<evidence type="ECO:0000313" key="2">
    <source>
        <dbReference type="Proteomes" id="UP000184516"/>
    </source>
</evidence>
<gene>
    <name evidence="1" type="ORF">SAMN05443549_107158</name>
</gene>